<dbReference type="OrthoDB" id="9794155at2"/>
<dbReference type="NCBIfam" id="NF002459">
    <property type="entry name" value="PRK01655.1"/>
    <property type="match status" value="1"/>
</dbReference>
<dbReference type="EMBL" id="AZEE01000028">
    <property type="protein sequence ID" value="KRK98322.1"/>
    <property type="molecule type" value="Genomic_DNA"/>
</dbReference>
<name>A0A0R1M1F2_9LACO</name>
<evidence type="ECO:0000256" key="3">
    <source>
        <dbReference type="PROSITE-ProRule" id="PRU01282"/>
    </source>
</evidence>
<organism evidence="4 5">
    <name type="scientific">Secundilactobacillus odoratitofui DSM 19909 = JCM 15043</name>
    <dbReference type="NCBI Taxonomy" id="1423776"/>
    <lineage>
        <taxon>Bacteria</taxon>
        <taxon>Bacillati</taxon>
        <taxon>Bacillota</taxon>
        <taxon>Bacilli</taxon>
        <taxon>Lactobacillales</taxon>
        <taxon>Lactobacillaceae</taxon>
        <taxon>Secundilactobacillus</taxon>
    </lineage>
</organism>
<dbReference type="RefSeq" id="WP_056948190.1">
    <property type="nucleotide sequence ID" value="NZ_AZEE01000028.1"/>
</dbReference>
<evidence type="ECO:0000256" key="2">
    <source>
        <dbReference type="ARBA" id="ARBA00023284"/>
    </source>
</evidence>
<dbReference type="CDD" id="cd03032">
    <property type="entry name" value="ArsC_Spx"/>
    <property type="match status" value="1"/>
</dbReference>
<dbReference type="NCBIfam" id="TIGR01617">
    <property type="entry name" value="arsC_related"/>
    <property type="match status" value="1"/>
</dbReference>
<sequence>MTVTLYTSPSCTSCRKAKKWLAQHEVDFVEQNIFVQAPSAKQLKWILQLTENGTDDIISKRSKDYQKLTMDLDNLPVSQLIDLITAHPGLLRRPIIFDNKRLQVGFNEDEIRRFLPRHIRTLELEKAKRAANIL</sequence>
<evidence type="ECO:0000256" key="1">
    <source>
        <dbReference type="ARBA" id="ARBA00023157"/>
    </source>
</evidence>
<dbReference type="InterPro" id="IPR036249">
    <property type="entry name" value="Thioredoxin-like_sf"/>
</dbReference>
<keyword evidence="2" id="KW-0676">Redox-active center</keyword>
<dbReference type="PATRIC" id="fig|1423776.4.peg.1320"/>
<dbReference type="InterPro" id="IPR006660">
    <property type="entry name" value="Arsenate_reductase-like"/>
</dbReference>
<proteinExistence type="inferred from homology"/>
<dbReference type="PANTHER" id="PTHR30041">
    <property type="entry name" value="ARSENATE REDUCTASE"/>
    <property type="match status" value="1"/>
</dbReference>
<protein>
    <recommendedName>
        <fullName evidence="6">Arsenate reductase</fullName>
    </recommendedName>
</protein>
<dbReference type="SUPFAM" id="SSF52833">
    <property type="entry name" value="Thioredoxin-like"/>
    <property type="match status" value="1"/>
</dbReference>
<dbReference type="Gene3D" id="3.40.30.10">
    <property type="entry name" value="Glutaredoxin"/>
    <property type="match status" value="1"/>
</dbReference>
<dbReference type="Pfam" id="PF03960">
    <property type="entry name" value="ArsC"/>
    <property type="match status" value="1"/>
</dbReference>
<dbReference type="PROSITE" id="PS51353">
    <property type="entry name" value="ARSC"/>
    <property type="match status" value="1"/>
</dbReference>
<comment type="caution">
    <text evidence="4">The sequence shown here is derived from an EMBL/GenBank/DDBJ whole genome shotgun (WGS) entry which is preliminary data.</text>
</comment>
<keyword evidence="5" id="KW-1185">Reference proteome</keyword>
<dbReference type="PANTHER" id="PTHR30041:SF7">
    <property type="entry name" value="GLOBAL TRANSCRIPTIONAL REGULATOR SPX"/>
    <property type="match status" value="1"/>
</dbReference>
<evidence type="ECO:0008006" key="6">
    <source>
        <dbReference type="Google" id="ProtNLM"/>
    </source>
</evidence>
<reference evidence="4 5" key="1">
    <citation type="journal article" date="2015" name="Genome Announc.">
        <title>Expanding the biotechnology potential of lactobacilli through comparative genomics of 213 strains and associated genera.</title>
        <authorList>
            <person name="Sun Z."/>
            <person name="Harris H.M."/>
            <person name="McCann A."/>
            <person name="Guo C."/>
            <person name="Argimon S."/>
            <person name="Zhang W."/>
            <person name="Yang X."/>
            <person name="Jeffery I.B."/>
            <person name="Cooney J.C."/>
            <person name="Kagawa T.F."/>
            <person name="Liu W."/>
            <person name="Song Y."/>
            <person name="Salvetti E."/>
            <person name="Wrobel A."/>
            <person name="Rasinkangas P."/>
            <person name="Parkhill J."/>
            <person name="Rea M.C."/>
            <person name="O'Sullivan O."/>
            <person name="Ritari J."/>
            <person name="Douillard F.P."/>
            <person name="Paul Ross R."/>
            <person name="Yang R."/>
            <person name="Briner A.E."/>
            <person name="Felis G.E."/>
            <person name="de Vos W.M."/>
            <person name="Barrangou R."/>
            <person name="Klaenhammer T.R."/>
            <person name="Caufield P.W."/>
            <person name="Cui Y."/>
            <person name="Zhang H."/>
            <person name="O'Toole P.W."/>
        </authorList>
    </citation>
    <scope>NUCLEOTIDE SEQUENCE [LARGE SCALE GENOMIC DNA]</scope>
    <source>
        <strain evidence="4 5">DSM 19909</strain>
    </source>
</reference>
<gene>
    <name evidence="4" type="ORF">FD04_GL001306</name>
</gene>
<dbReference type="Proteomes" id="UP000051160">
    <property type="component" value="Unassembled WGS sequence"/>
</dbReference>
<keyword evidence="1" id="KW-1015">Disulfide bond</keyword>
<dbReference type="InterPro" id="IPR006504">
    <property type="entry name" value="Tscrpt_reg_Spx/MgsR"/>
</dbReference>
<evidence type="ECO:0000313" key="5">
    <source>
        <dbReference type="Proteomes" id="UP000051160"/>
    </source>
</evidence>
<accession>A0A0R1M1F2</accession>
<dbReference type="AlphaFoldDB" id="A0A0R1M1F2"/>
<comment type="similarity">
    <text evidence="3">Belongs to the ArsC family.</text>
</comment>
<evidence type="ECO:0000313" key="4">
    <source>
        <dbReference type="EMBL" id="KRK98322.1"/>
    </source>
</evidence>
<dbReference type="STRING" id="1423776.FD04_GL001306"/>